<dbReference type="Gene3D" id="6.10.280.50">
    <property type="match status" value="1"/>
</dbReference>
<dbReference type="AlphaFoldDB" id="A0A1Y2L7S9"/>
<accession>A0A1Y2L7S9</accession>
<sequence>MDEINQIAVEKRLLILREEHRDLDIAIGQLAEGAHHDQLRLGRMKKRKLALKDEILYLESQLVPDIIA</sequence>
<proteinExistence type="predicted"/>
<organism evidence="1 2">
    <name type="scientific">Thalassospira alkalitolerans</name>
    <dbReference type="NCBI Taxonomy" id="1293890"/>
    <lineage>
        <taxon>Bacteria</taxon>
        <taxon>Pseudomonadati</taxon>
        <taxon>Pseudomonadota</taxon>
        <taxon>Alphaproteobacteria</taxon>
        <taxon>Rhodospirillales</taxon>
        <taxon>Thalassospiraceae</taxon>
        <taxon>Thalassospira</taxon>
    </lineage>
</organism>
<dbReference type="InterPro" id="IPR038444">
    <property type="entry name" value="DUF465_sf"/>
</dbReference>
<evidence type="ECO:0000313" key="2">
    <source>
        <dbReference type="Proteomes" id="UP000193396"/>
    </source>
</evidence>
<dbReference type="EMBL" id="JFKB01000014">
    <property type="protein sequence ID" value="OSQ45701.1"/>
    <property type="molecule type" value="Genomic_DNA"/>
</dbReference>
<dbReference type="STRING" id="1293890.TALK_17495"/>
<dbReference type="RefSeq" id="WP_085620438.1">
    <property type="nucleotide sequence ID" value="NZ_CAXBPE010000013.1"/>
</dbReference>
<keyword evidence="2" id="KW-1185">Reference proteome</keyword>
<evidence type="ECO:0000313" key="1">
    <source>
        <dbReference type="EMBL" id="OSQ45701.1"/>
    </source>
</evidence>
<dbReference type="Pfam" id="PF04325">
    <property type="entry name" value="DUF465"/>
    <property type="match status" value="1"/>
</dbReference>
<protein>
    <recommendedName>
        <fullName evidence="3">DUF465 domain-containing protein</fullName>
    </recommendedName>
</protein>
<dbReference type="OrthoDB" id="7869924at2"/>
<reference evidence="1 2" key="1">
    <citation type="submission" date="2014-03" db="EMBL/GenBank/DDBJ databases">
        <title>The draft genome sequence of Thalassospira alkalitolerans JCM 18968.</title>
        <authorList>
            <person name="Lai Q."/>
            <person name="Shao Z."/>
        </authorList>
    </citation>
    <scope>NUCLEOTIDE SEQUENCE [LARGE SCALE GENOMIC DNA]</scope>
    <source>
        <strain evidence="1 2">JCM 18968</strain>
    </source>
</reference>
<evidence type="ECO:0008006" key="3">
    <source>
        <dbReference type="Google" id="ProtNLM"/>
    </source>
</evidence>
<name>A0A1Y2L7S9_9PROT</name>
<dbReference type="InterPro" id="IPR007420">
    <property type="entry name" value="DUF465"/>
</dbReference>
<gene>
    <name evidence="1" type="ORF">TALK_17495</name>
</gene>
<dbReference type="Proteomes" id="UP000193396">
    <property type="component" value="Unassembled WGS sequence"/>
</dbReference>
<comment type="caution">
    <text evidence="1">The sequence shown here is derived from an EMBL/GenBank/DDBJ whole genome shotgun (WGS) entry which is preliminary data.</text>
</comment>